<feature type="region of interest" description="Disordered" evidence="1">
    <location>
        <begin position="82"/>
        <end position="107"/>
    </location>
</feature>
<reference evidence="2" key="1">
    <citation type="journal article" date="2023" name="G3 (Bethesda)">
        <title>A reference genome for the long-term kleptoplast-retaining sea slug Elysia crispata morphotype clarki.</title>
        <authorList>
            <person name="Eastman K.E."/>
            <person name="Pendleton A.L."/>
            <person name="Shaikh M.A."/>
            <person name="Suttiyut T."/>
            <person name="Ogas R."/>
            <person name="Tomko P."/>
            <person name="Gavelis G."/>
            <person name="Widhalm J.R."/>
            <person name="Wisecaver J.H."/>
        </authorList>
    </citation>
    <scope>NUCLEOTIDE SEQUENCE</scope>
    <source>
        <strain evidence="2">ECLA1</strain>
    </source>
</reference>
<proteinExistence type="predicted"/>
<evidence type="ECO:0000313" key="2">
    <source>
        <dbReference type="EMBL" id="KAK3732506.1"/>
    </source>
</evidence>
<sequence length="174" mass="19990">MEKEQSLLIHIPPPPPPLSVWLMKSPSHRRQRSMKHRLFYRKWGGSKINISIYIYTQHYYHDGPHENVQRFRHHVNRTWGQQKISISRSERKSNPPRREVDLPCGQRTSAGPIKSLAGLVTSRASPTVQAGVYLVLLTIRHEGLRPFPSFVGPSLFSISASVVRGRGGRRRTLR</sequence>
<evidence type="ECO:0000256" key="1">
    <source>
        <dbReference type="SAM" id="MobiDB-lite"/>
    </source>
</evidence>
<organism evidence="2 3">
    <name type="scientific">Elysia crispata</name>
    <name type="common">lettuce slug</name>
    <dbReference type="NCBI Taxonomy" id="231223"/>
    <lineage>
        <taxon>Eukaryota</taxon>
        <taxon>Metazoa</taxon>
        <taxon>Spiralia</taxon>
        <taxon>Lophotrochozoa</taxon>
        <taxon>Mollusca</taxon>
        <taxon>Gastropoda</taxon>
        <taxon>Heterobranchia</taxon>
        <taxon>Euthyneura</taxon>
        <taxon>Panpulmonata</taxon>
        <taxon>Sacoglossa</taxon>
        <taxon>Placobranchoidea</taxon>
        <taxon>Plakobranchidae</taxon>
        <taxon>Elysia</taxon>
    </lineage>
</organism>
<evidence type="ECO:0000313" key="3">
    <source>
        <dbReference type="Proteomes" id="UP001283361"/>
    </source>
</evidence>
<gene>
    <name evidence="2" type="ORF">RRG08_030706</name>
</gene>
<name>A0AAE1CSC5_9GAST</name>
<dbReference type="AlphaFoldDB" id="A0AAE1CSC5"/>
<comment type="caution">
    <text evidence="2">The sequence shown here is derived from an EMBL/GenBank/DDBJ whole genome shotgun (WGS) entry which is preliminary data.</text>
</comment>
<protein>
    <submittedName>
        <fullName evidence="2">Uncharacterized protein</fullName>
    </submittedName>
</protein>
<dbReference type="EMBL" id="JAWDGP010006957">
    <property type="protein sequence ID" value="KAK3732506.1"/>
    <property type="molecule type" value="Genomic_DNA"/>
</dbReference>
<accession>A0AAE1CSC5</accession>
<keyword evidence="3" id="KW-1185">Reference proteome</keyword>
<feature type="compositionally biased region" description="Basic and acidic residues" evidence="1">
    <location>
        <begin position="88"/>
        <end position="101"/>
    </location>
</feature>
<dbReference type="Proteomes" id="UP001283361">
    <property type="component" value="Unassembled WGS sequence"/>
</dbReference>